<keyword evidence="5" id="KW-1185">Reference proteome</keyword>
<accession>A0ABV0CEV6</accession>
<dbReference type="RefSeq" id="WP_346787555.1">
    <property type="nucleotide sequence ID" value="NZ_JAYFSJ010000001.1"/>
</dbReference>
<dbReference type="PANTHER" id="PTHR48148">
    <property type="entry name" value="KERATINOCYTE PROLINE-RICH PROTEIN"/>
    <property type="match status" value="1"/>
</dbReference>
<comment type="caution">
    <text evidence="4">The sequence shown here is derived from an EMBL/GenBank/DDBJ whole genome shotgun (WGS) entry which is preliminary data.</text>
</comment>
<evidence type="ECO:0000313" key="4">
    <source>
        <dbReference type="EMBL" id="MEN7429594.1"/>
    </source>
</evidence>
<feature type="transmembrane region" description="Helical" evidence="2">
    <location>
        <begin position="504"/>
        <end position="523"/>
    </location>
</feature>
<feature type="chain" id="PRO_5045531556" evidence="3">
    <location>
        <begin position="25"/>
        <end position="525"/>
    </location>
</feature>
<name>A0ABV0CEV6_9NEIS</name>
<dbReference type="PANTHER" id="PTHR48148:SF3">
    <property type="entry name" value="KERATINOCYTE PROLINE-RICH PROTEIN"/>
    <property type="match status" value="1"/>
</dbReference>
<organism evidence="4 5">
    <name type="scientific">Chromobacterium indicum</name>
    <dbReference type="NCBI Taxonomy" id="3110228"/>
    <lineage>
        <taxon>Bacteria</taxon>
        <taxon>Pseudomonadati</taxon>
        <taxon>Pseudomonadota</taxon>
        <taxon>Betaproteobacteria</taxon>
        <taxon>Neisseriales</taxon>
        <taxon>Chromobacteriaceae</taxon>
        <taxon>Chromobacterium</taxon>
    </lineage>
</organism>
<sequence length="525" mass="56368">MKLWKRIVLIFSLTSVLFQQQVYASPALALAPVFEGVINRAVGKAVVMNLERRGVMYAANDAVFARTMTYIGNAANDAMWASTAVTTIAAVAGAPVWLTCALGVGAVAAVGAVAWGAYKLTQESATVPGPNGQETPKLMPNGQPEPAALTLSIATATDNPTTPQPQPVPGAGAIQLYRSPLCNASLSSDCAAQPVAGPQFPFWMLSMSSTNQALFVMSGADATQQYQAHVLNTLCKPSNNRNNCRVTWLKPIDYQLEEPQPAPPGWPGPWNPTPRKRWYGIYRFEYDRGGPTQFDGATVYLLPNEAYKPPTSTTGTLEDVVKSLTDDDLKQPVPDALIAQLANRLWQQAAGKPGYDGLPYSATDPITAEDIAKMRAENADIRPTWGDMINSTPSRAPGQPVPISPNPIPLTPPTPTPNPTPDPKPNPEPSSKPDLGPDPGVGVPGLENIPSAAEILRPLLNLFPELRNFRMPNHSGECPKPVFDLFGKSIQMTTHCDLAEENRAAIFATMSVVWMLVALFIILSA</sequence>
<evidence type="ECO:0000256" key="3">
    <source>
        <dbReference type="SAM" id="SignalP"/>
    </source>
</evidence>
<gene>
    <name evidence="4" type="ORF">VA599_02475</name>
</gene>
<dbReference type="EMBL" id="JAYFSJ010000001">
    <property type="protein sequence ID" value="MEN7429594.1"/>
    <property type="molecule type" value="Genomic_DNA"/>
</dbReference>
<reference evidence="4 5" key="1">
    <citation type="submission" date="2023-12" db="EMBL/GenBank/DDBJ databases">
        <title>Chromobacterium sp. strain TRC.1.1.SA producing antimicrobial pigment.</title>
        <authorList>
            <person name="Verma N."/>
            <person name="Choksket S."/>
            <person name="Pinnaka A.K."/>
            <person name="Korpole S."/>
        </authorList>
    </citation>
    <scope>NUCLEOTIDE SEQUENCE [LARGE SCALE GENOMIC DNA]</scope>
    <source>
        <strain evidence="4 5">TRC1.1.SA</strain>
    </source>
</reference>
<feature type="region of interest" description="Disordered" evidence="1">
    <location>
        <begin position="383"/>
        <end position="446"/>
    </location>
</feature>
<proteinExistence type="predicted"/>
<feature type="compositionally biased region" description="Low complexity" evidence="1">
    <location>
        <begin position="432"/>
        <end position="446"/>
    </location>
</feature>
<feature type="compositionally biased region" description="Pro residues" evidence="1">
    <location>
        <begin position="399"/>
        <end position="430"/>
    </location>
</feature>
<feature type="signal peptide" evidence="3">
    <location>
        <begin position="1"/>
        <end position="24"/>
    </location>
</feature>
<evidence type="ECO:0000256" key="2">
    <source>
        <dbReference type="SAM" id="Phobius"/>
    </source>
</evidence>
<dbReference type="Proteomes" id="UP001405405">
    <property type="component" value="Unassembled WGS sequence"/>
</dbReference>
<protein>
    <submittedName>
        <fullName evidence="4">Uncharacterized protein</fullName>
    </submittedName>
</protein>
<keyword evidence="2" id="KW-0472">Membrane</keyword>
<keyword evidence="2" id="KW-0812">Transmembrane</keyword>
<keyword evidence="2" id="KW-1133">Transmembrane helix</keyword>
<evidence type="ECO:0000256" key="1">
    <source>
        <dbReference type="SAM" id="MobiDB-lite"/>
    </source>
</evidence>
<evidence type="ECO:0000313" key="5">
    <source>
        <dbReference type="Proteomes" id="UP001405405"/>
    </source>
</evidence>
<keyword evidence="3" id="KW-0732">Signal</keyword>